<organism evidence="2 3">
    <name type="scientific">Haliscomenobacter hydrossis (strain ATCC 27775 / DSM 1100 / LMG 10767 / O)</name>
    <dbReference type="NCBI Taxonomy" id="760192"/>
    <lineage>
        <taxon>Bacteria</taxon>
        <taxon>Pseudomonadati</taxon>
        <taxon>Bacteroidota</taxon>
        <taxon>Saprospiria</taxon>
        <taxon>Saprospirales</taxon>
        <taxon>Haliscomenobacteraceae</taxon>
        <taxon>Haliscomenobacter</taxon>
    </lineage>
</organism>
<dbReference type="eggNOG" id="COG5505">
    <property type="taxonomic scope" value="Bacteria"/>
</dbReference>
<dbReference type="STRING" id="760192.Halhy_0109"/>
<keyword evidence="1" id="KW-1133">Transmembrane helix</keyword>
<feature type="transmembrane region" description="Helical" evidence="1">
    <location>
        <begin position="287"/>
        <end position="308"/>
    </location>
</feature>
<dbReference type="Proteomes" id="UP000008461">
    <property type="component" value="Chromosome"/>
</dbReference>
<proteinExistence type="predicted"/>
<feature type="transmembrane region" description="Helical" evidence="1">
    <location>
        <begin position="263"/>
        <end position="281"/>
    </location>
</feature>
<dbReference type="OrthoDB" id="653763at2"/>
<evidence type="ECO:0008006" key="4">
    <source>
        <dbReference type="Google" id="ProtNLM"/>
    </source>
</evidence>
<dbReference type="EMBL" id="CP002691">
    <property type="protein sequence ID" value="AEE48022.1"/>
    <property type="molecule type" value="Genomic_DNA"/>
</dbReference>
<feature type="transmembrane region" description="Helical" evidence="1">
    <location>
        <begin position="201"/>
        <end position="228"/>
    </location>
</feature>
<dbReference type="PANTHER" id="PTHR34289:SF8">
    <property type="entry name" value="DUF819 DOMAIN-CONTAINING PROTEIN"/>
    <property type="match status" value="1"/>
</dbReference>
<reference key="2">
    <citation type="submission" date="2011-04" db="EMBL/GenBank/DDBJ databases">
        <title>Complete sequence of chromosome of Haliscomenobacter hydrossis DSM 1100.</title>
        <authorList>
            <consortium name="US DOE Joint Genome Institute (JGI-PGF)"/>
            <person name="Lucas S."/>
            <person name="Han J."/>
            <person name="Lapidus A."/>
            <person name="Bruce D."/>
            <person name="Goodwin L."/>
            <person name="Pitluck S."/>
            <person name="Peters L."/>
            <person name="Kyrpides N."/>
            <person name="Mavromatis K."/>
            <person name="Ivanova N."/>
            <person name="Ovchinnikova G."/>
            <person name="Pagani I."/>
            <person name="Daligault H."/>
            <person name="Detter J.C."/>
            <person name="Han C."/>
            <person name="Land M."/>
            <person name="Hauser L."/>
            <person name="Markowitz V."/>
            <person name="Cheng J.-F."/>
            <person name="Hugenholtz P."/>
            <person name="Woyke T."/>
            <person name="Wu D."/>
            <person name="Verbarg S."/>
            <person name="Frueling A."/>
            <person name="Brambilla E."/>
            <person name="Klenk H.-P."/>
            <person name="Eisen J.A."/>
        </authorList>
    </citation>
    <scope>NUCLEOTIDE SEQUENCE</scope>
    <source>
        <strain>DSM 1100</strain>
    </source>
</reference>
<gene>
    <name evidence="2" type="ordered locus">Halhy_0109</name>
</gene>
<protein>
    <recommendedName>
        <fullName evidence="4">DUF819 family protein</fullName>
    </recommendedName>
</protein>
<feature type="transmembrane region" description="Helical" evidence="1">
    <location>
        <begin position="64"/>
        <end position="84"/>
    </location>
</feature>
<dbReference type="RefSeq" id="WP_013762586.1">
    <property type="nucleotide sequence ID" value="NC_015510.1"/>
</dbReference>
<accession>F4KSQ8</accession>
<keyword evidence="1" id="KW-0472">Membrane</keyword>
<feature type="transmembrane region" description="Helical" evidence="1">
    <location>
        <begin position="125"/>
        <end position="144"/>
    </location>
</feature>
<dbReference type="HOGENOM" id="CLU_034724_2_0_10"/>
<keyword evidence="1" id="KW-0812">Transmembrane</keyword>
<feature type="transmembrane region" description="Helical" evidence="1">
    <location>
        <begin position="347"/>
        <end position="376"/>
    </location>
</feature>
<feature type="transmembrane region" description="Helical" evidence="1">
    <location>
        <begin position="90"/>
        <end position="113"/>
    </location>
</feature>
<dbReference type="InterPro" id="IPR008537">
    <property type="entry name" value="DUF819"/>
</dbReference>
<reference evidence="2 3" key="1">
    <citation type="journal article" date="2011" name="Stand. Genomic Sci.">
        <title>Complete genome sequence of Haliscomenobacter hydrossis type strain (O).</title>
        <authorList>
            <consortium name="US DOE Joint Genome Institute (JGI-PGF)"/>
            <person name="Daligault H."/>
            <person name="Lapidus A."/>
            <person name="Zeytun A."/>
            <person name="Nolan M."/>
            <person name="Lucas S."/>
            <person name="Del Rio T.G."/>
            <person name="Tice H."/>
            <person name="Cheng J.F."/>
            <person name="Tapia R."/>
            <person name="Han C."/>
            <person name="Goodwin L."/>
            <person name="Pitluck S."/>
            <person name="Liolios K."/>
            <person name="Pagani I."/>
            <person name="Ivanova N."/>
            <person name="Huntemann M."/>
            <person name="Mavromatis K."/>
            <person name="Mikhailova N."/>
            <person name="Pati A."/>
            <person name="Chen A."/>
            <person name="Palaniappan K."/>
            <person name="Land M."/>
            <person name="Hauser L."/>
            <person name="Brambilla E.M."/>
            <person name="Rohde M."/>
            <person name="Verbarg S."/>
            <person name="Goker M."/>
            <person name="Bristow J."/>
            <person name="Eisen J.A."/>
            <person name="Markowitz V."/>
            <person name="Hugenholtz P."/>
            <person name="Kyrpides N.C."/>
            <person name="Klenk H.P."/>
            <person name="Woyke T."/>
        </authorList>
    </citation>
    <scope>NUCLEOTIDE SEQUENCE [LARGE SCALE GENOMIC DNA]</scope>
    <source>
        <strain evidence="3">ATCC 27775 / DSM 1100 / LMG 10767 / O</strain>
    </source>
</reference>
<dbReference type="PANTHER" id="PTHR34289">
    <property type="entry name" value="PROTEIN, PUTATIVE (DUF819)-RELATED"/>
    <property type="match status" value="1"/>
</dbReference>
<feature type="transmembrane region" description="Helical" evidence="1">
    <location>
        <begin position="320"/>
        <end position="341"/>
    </location>
</feature>
<dbReference type="Pfam" id="PF05684">
    <property type="entry name" value="DUF819"/>
    <property type="match status" value="1"/>
</dbReference>
<feature type="transmembrane region" description="Helical" evidence="1">
    <location>
        <begin position="234"/>
        <end position="251"/>
    </location>
</feature>
<evidence type="ECO:0000313" key="3">
    <source>
        <dbReference type="Proteomes" id="UP000008461"/>
    </source>
</evidence>
<evidence type="ECO:0000313" key="2">
    <source>
        <dbReference type="EMBL" id="AEE48022.1"/>
    </source>
</evidence>
<sequence>METLHILVQVLVMLIFPFVAQRSKHWGQFGNFLSPVVLCYIFGMILSNFNLVQTPLTFRETCSQISIALALPLLLYSSDLSFVYRNLKVFMLSFVLAVLSAVVATGAISYLFFANFPFIHQAAGMLLAVYVGGTVNLFATGYGLEASADFIGLVNAADIVVGGSYLLILTSVGPKLVALVLRRKVSNEYTHVEEDEKAGTLSMGMIAACLLSSVLILAISVGTSFLVFGNMKNGTFLILCLTTLSIAASRLEIIKKLRGSFQVGEYLLLMFCVGLGLLADLEQLVGGGFQIVLLTIATILGTVGLHLILAKIFKVDDEAFLVTSTATIFGPPFIPQIAATIGNPKVILPGIAAALMGIMLANYLGISLGWFLAWLLN</sequence>
<keyword evidence="3" id="KW-1185">Reference proteome</keyword>
<feature type="transmembrane region" description="Helical" evidence="1">
    <location>
        <begin position="32"/>
        <end position="52"/>
    </location>
</feature>
<evidence type="ECO:0000256" key="1">
    <source>
        <dbReference type="SAM" id="Phobius"/>
    </source>
</evidence>
<dbReference type="KEGG" id="hhy:Halhy_0109"/>
<name>F4KSQ8_HALH1</name>
<dbReference type="AlphaFoldDB" id="F4KSQ8"/>
<feature type="transmembrane region" description="Helical" evidence="1">
    <location>
        <begin position="164"/>
        <end position="181"/>
    </location>
</feature>